<feature type="signal peptide" evidence="2">
    <location>
        <begin position="1"/>
        <end position="26"/>
    </location>
</feature>
<feature type="domain" description="Phosphatidate phosphatase APP1 catalytic" evidence="3">
    <location>
        <begin position="280"/>
        <end position="424"/>
    </location>
</feature>
<sequence length="514" mass="56259">MFAATMRSGAARFAAALSAFAALAGASPAPTAVPDPASVPDPVVTPAYIEYLPTKTRPQRRDIIDALGSAAESVLGSLPSYVVSGVQEWGLNLPTGDAVQSSLSVSDDDLDALPTQVMNIPPYANWTDQGWNVRFHGNVYKQPNLSEDRLNELADIFLPDVDAEDLPPDQAEQARNLTGAIFVVQQDDENVTMHIEPAPSAGSSGEEGGGGATTPEGGYQNITLPYETTELGDFDAFVPIELNGLTPGNETDEIQRLNVYAQGATLGNATAYLVPPTGLTIISDIDDILRVTKIYDPEEGLLNTFARPFRPWMNMPDIYANWSRSLDNAHFHYLTTTPEQGTRLYMDFIYKTYPGGSFDTRPLNFSDVSATLSIRKYLLDRVLDTFPQRKFVLVGDTTNSDVMSDYPQLAQERPDQVQCILLRNTSATDDSNHFPYDTSDFENLNNQSYMFFRTPDDLMGLDIEGGNCLNASVRQNVTFGYQNLPFGEDAAVTVFPNAFFSVMAAALAMTWLLV</sequence>
<evidence type="ECO:0000256" key="2">
    <source>
        <dbReference type="SAM" id="SignalP"/>
    </source>
</evidence>
<dbReference type="PANTHER" id="PTHR28208">
    <property type="entry name" value="PHOSPHATIDATE PHOSPHATASE APP1"/>
    <property type="match status" value="1"/>
</dbReference>
<dbReference type="OrthoDB" id="414243at2759"/>
<keyword evidence="1" id="KW-0472">Membrane</keyword>
<dbReference type="PANTHER" id="PTHR28208:SF2">
    <property type="entry name" value="PHOSPHATIDATE PHOSPHATASE APP1 CATALYTIC DOMAIN-CONTAINING PROTEIN"/>
    <property type="match status" value="1"/>
</dbReference>
<evidence type="ECO:0000313" key="5">
    <source>
        <dbReference type="Proteomes" id="UP000799766"/>
    </source>
</evidence>
<organism evidence="4 5">
    <name type="scientific">Lineolata rhizophorae</name>
    <dbReference type="NCBI Taxonomy" id="578093"/>
    <lineage>
        <taxon>Eukaryota</taxon>
        <taxon>Fungi</taxon>
        <taxon>Dikarya</taxon>
        <taxon>Ascomycota</taxon>
        <taxon>Pezizomycotina</taxon>
        <taxon>Dothideomycetes</taxon>
        <taxon>Dothideomycetes incertae sedis</taxon>
        <taxon>Lineolatales</taxon>
        <taxon>Lineolataceae</taxon>
        <taxon>Lineolata</taxon>
    </lineage>
</organism>
<keyword evidence="2" id="KW-0732">Signal</keyword>
<feature type="transmembrane region" description="Helical" evidence="1">
    <location>
        <begin position="494"/>
        <end position="513"/>
    </location>
</feature>
<name>A0A6A6P0W8_9PEZI</name>
<keyword evidence="1" id="KW-0812">Transmembrane</keyword>
<accession>A0A6A6P0W8</accession>
<evidence type="ECO:0000259" key="3">
    <source>
        <dbReference type="Pfam" id="PF09949"/>
    </source>
</evidence>
<keyword evidence="5" id="KW-1185">Reference proteome</keyword>
<proteinExistence type="predicted"/>
<reference evidence="4" key="1">
    <citation type="journal article" date="2020" name="Stud. Mycol.">
        <title>101 Dothideomycetes genomes: a test case for predicting lifestyles and emergence of pathogens.</title>
        <authorList>
            <person name="Haridas S."/>
            <person name="Albert R."/>
            <person name="Binder M."/>
            <person name="Bloem J."/>
            <person name="Labutti K."/>
            <person name="Salamov A."/>
            <person name="Andreopoulos B."/>
            <person name="Baker S."/>
            <person name="Barry K."/>
            <person name="Bills G."/>
            <person name="Bluhm B."/>
            <person name="Cannon C."/>
            <person name="Castanera R."/>
            <person name="Culley D."/>
            <person name="Daum C."/>
            <person name="Ezra D."/>
            <person name="Gonzalez J."/>
            <person name="Henrissat B."/>
            <person name="Kuo A."/>
            <person name="Liang C."/>
            <person name="Lipzen A."/>
            <person name="Lutzoni F."/>
            <person name="Magnuson J."/>
            <person name="Mondo S."/>
            <person name="Nolan M."/>
            <person name="Ohm R."/>
            <person name="Pangilinan J."/>
            <person name="Park H.-J."/>
            <person name="Ramirez L."/>
            <person name="Alfaro M."/>
            <person name="Sun H."/>
            <person name="Tritt A."/>
            <person name="Yoshinaga Y."/>
            <person name="Zwiers L.-H."/>
            <person name="Turgeon B."/>
            <person name="Goodwin S."/>
            <person name="Spatafora J."/>
            <person name="Crous P."/>
            <person name="Grigoriev I."/>
        </authorList>
    </citation>
    <scope>NUCLEOTIDE SEQUENCE</scope>
    <source>
        <strain evidence="4">ATCC 16933</strain>
    </source>
</reference>
<dbReference type="GO" id="GO:0008195">
    <property type="term" value="F:phosphatidate phosphatase activity"/>
    <property type="evidence" value="ECO:0007669"/>
    <property type="project" value="InterPro"/>
</dbReference>
<evidence type="ECO:0000256" key="1">
    <source>
        <dbReference type="SAM" id="Phobius"/>
    </source>
</evidence>
<evidence type="ECO:0000313" key="4">
    <source>
        <dbReference type="EMBL" id="KAF2457382.1"/>
    </source>
</evidence>
<protein>
    <recommendedName>
        <fullName evidence="3">Phosphatidate phosphatase APP1 catalytic domain-containing protein</fullName>
    </recommendedName>
</protein>
<dbReference type="Pfam" id="PF09949">
    <property type="entry name" value="APP1_cat"/>
    <property type="match status" value="1"/>
</dbReference>
<feature type="chain" id="PRO_5025475107" description="Phosphatidate phosphatase APP1 catalytic domain-containing protein" evidence="2">
    <location>
        <begin position="27"/>
        <end position="514"/>
    </location>
</feature>
<dbReference type="AlphaFoldDB" id="A0A6A6P0W8"/>
<dbReference type="InterPro" id="IPR052935">
    <property type="entry name" value="Mg2+_PAP"/>
</dbReference>
<dbReference type="InterPro" id="IPR019236">
    <property type="entry name" value="APP1_cat"/>
</dbReference>
<dbReference type="Proteomes" id="UP000799766">
    <property type="component" value="Unassembled WGS sequence"/>
</dbReference>
<dbReference type="GO" id="GO:0030479">
    <property type="term" value="C:actin cortical patch"/>
    <property type="evidence" value="ECO:0007669"/>
    <property type="project" value="TreeGrafter"/>
</dbReference>
<keyword evidence="1" id="KW-1133">Transmembrane helix</keyword>
<dbReference type="EMBL" id="MU001680">
    <property type="protein sequence ID" value="KAF2457382.1"/>
    <property type="molecule type" value="Genomic_DNA"/>
</dbReference>
<gene>
    <name evidence="4" type="ORF">BDY21DRAFT_303412</name>
</gene>